<evidence type="ECO:0000256" key="3">
    <source>
        <dbReference type="ARBA" id="ARBA00022475"/>
    </source>
</evidence>
<dbReference type="PANTHER" id="PTHR33932">
    <property type="entry name" value="NA(+)/H(+) ANTIPORTER SUBUNIT B"/>
    <property type="match status" value="1"/>
</dbReference>
<proteinExistence type="inferred from homology"/>
<feature type="transmembrane region" description="Helical" evidence="8">
    <location>
        <begin position="76"/>
        <end position="98"/>
    </location>
</feature>
<dbReference type="InterPro" id="IPR007182">
    <property type="entry name" value="MnhB"/>
</dbReference>
<evidence type="ECO:0000256" key="4">
    <source>
        <dbReference type="ARBA" id="ARBA00022692"/>
    </source>
</evidence>
<dbReference type="AlphaFoldDB" id="A0A9D1FE61"/>
<comment type="caution">
    <text evidence="10">The sequence shown here is derived from an EMBL/GenBank/DDBJ whole genome shotgun (WGS) entry which is preliminary data.</text>
</comment>
<dbReference type="Proteomes" id="UP000824001">
    <property type="component" value="Unassembled WGS sequence"/>
</dbReference>
<keyword evidence="6 8" id="KW-0472">Membrane</keyword>
<evidence type="ECO:0000313" key="11">
    <source>
        <dbReference type="Proteomes" id="UP000824001"/>
    </source>
</evidence>
<evidence type="ECO:0000256" key="8">
    <source>
        <dbReference type="SAM" id="Phobius"/>
    </source>
</evidence>
<comment type="similarity">
    <text evidence="2">Belongs to the CPA3 antiporters (TC 2.A.63) subunit B family.</text>
</comment>
<feature type="region of interest" description="Disordered" evidence="7">
    <location>
        <begin position="151"/>
        <end position="170"/>
    </location>
</feature>
<feature type="transmembrane region" description="Helical" evidence="8">
    <location>
        <begin position="44"/>
        <end position="64"/>
    </location>
</feature>
<keyword evidence="4 8" id="KW-0812">Transmembrane</keyword>
<dbReference type="NCBIfam" id="NF006248">
    <property type="entry name" value="PRK08386.1"/>
    <property type="match status" value="1"/>
</dbReference>
<organism evidence="10 11">
    <name type="scientific">Candidatus Scatomorpha merdipullorum</name>
    <dbReference type="NCBI Taxonomy" id="2840927"/>
    <lineage>
        <taxon>Bacteria</taxon>
        <taxon>Bacillati</taxon>
        <taxon>Bacillota</taxon>
        <taxon>Clostridia</taxon>
        <taxon>Eubacteriales</taxon>
        <taxon>Candidatus Scatomorpha</taxon>
    </lineage>
</organism>
<feature type="transmembrane region" description="Helical" evidence="8">
    <location>
        <begin position="12"/>
        <end position="32"/>
    </location>
</feature>
<name>A0A9D1FE61_9FIRM</name>
<evidence type="ECO:0000256" key="7">
    <source>
        <dbReference type="SAM" id="MobiDB-lite"/>
    </source>
</evidence>
<evidence type="ECO:0000313" key="10">
    <source>
        <dbReference type="EMBL" id="HIS67407.1"/>
    </source>
</evidence>
<evidence type="ECO:0000256" key="1">
    <source>
        <dbReference type="ARBA" id="ARBA00004651"/>
    </source>
</evidence>
<reference evidence="10" key="2">
    <citation type="journal article" date="2021" name="PeerJ">
        <title>Extensive microbial diversity within the chicken gut microbiome revealed by metagenomics and culture.</title>
        <authorList>
            <person name="Gilroy R."/>
            <person name="Ravi A."/>
            <person name="Getino M."/>
            <person name="Pursley I."/>
            <person name="Horton D.L."/>
            <person name="Alikhan N.F."/>
            <person name="Baker D."/>
            <person name="Gharbi K."/>
            <person name="Hall N."/>
            <person name="Watson M."/>
            <person name="Adriaenssens E.M."/>
            <person name="Foster-Nyarko E."/>
            <person name="Jarju S."/>
            <person name="Secka A."/>
            <person name="Antonio M."/>
            <person name="Oren A."/>
            <person name="Chaudhuri R.R."/>
            <person name="La Ragione R."/>
            <person name="Hildebrand F."/>
            <person name="Pallen M.J."/>
        </authorList>
    </citation>
    <scope>NUCLEOTIDE SEQUENCE</scope>
    <source>
        <strain evidence="10">ChiHjej10B9-9673</strain>
    </source>
</reference>
<dbReference type="InterPro" id="IPR050622">
    <property type="entry name" value="CPA3_antiporter_subunitB"/>
</dbReference>
<dbReference type="PANTHER" id="PTHR33932:SF4">
    <property type="entry name" value="NA(+)_H(+) ANTIPORTER SUBUNIT B"/>
    <property type="match status" value="1"/>
</dbReference>
<comment type="subcellular location">
    <subcellularLocation>
        <location evidence="1">Cell membrane</location>
        <topology evidence="1">Multi-pass membrane protein</topology>
    </subcellularLocation>
</comment>
<feature type="transmembrane region" description="Helical" evidence="8">
    <location>
        <begin position="118"/>
        <end position="145"/>
    </location>
</feature>
<dbReference type="EMBL" id="DVJK01000214">
    <property type="protein sequence ID" value="HIS67407.1"/>
    <property type="molecule type" value="Genomic_DNA"/>
</dbReference>
<gene>
    <name evidence="10" type="ORF">IAC18_07565</name>
</gene>
<dbReference type="GO" id="GO:0005886">
    <property type="term" value="C:plasma membrane"/>
    <property type="evidence" value="ECO:0007669"/>
    <property type="project" value="UniProtKB-SubCell"/>
</dbReference>
<accession>A0A9D1FE61</accession>
<sequence>MNKKWKRDDLIVRSLADSYLPIALILGFYVILHGNISPGGGFQGGVLAASGVLLLYLGYGFRGIATALNMERMHKLEAIGAIAYVLFAMLGIFAGYNFCRNILFDSGNIGDVWSSGTIALMNYSVGFKVLTGVGFLLLLVIALLATESGHEHDGTISTTEHEELERRKGE</sequence>
<evidence type="ECO:0000256" key="6">
    <source>
        <dbReference type="ARBA" id="ARBA00023136"/>
    </source>
</evidence>
<dbReference type="Pfam" id="PF04039">
    <property type="entry name" value="MnhB"/>
    <property type="match status" value="1"/>
</dbReference>
<evidence type="ECO:0000259" key="9">
    <source>
        <dbReference type="Pfam" id="PF04039"/>
    </source>
</evidence>
<keyword evidence="5 8" id="KW-1133">Transmembrane helix</keyword>
<evidence type="ECO:0000256" key="5">
    <source>
        <dbReference type="ARBA" id="ARBA00022989"/>
    </source>
</evidence>
<keyword evidence="3" id="KW-1003">Cell membrane</keyword>
<protein>
    <recommendedName>
        <fullName evidence="9">Na+/H+ antiporter MnhB subunit-related protein domain-containing protein</fullName>
    </recommendedName>
</protein>
<evidence type="ECO:0000256" key="2">
    <source>
        <dbReference type="ARBA" id="ARBA00009425"/>
    </source>
</evidence>
<feature type="domain" description="Na+/H+ antiporter MnhB subunit-related protein" evidence="9">
    <location>
        <begin position="11"/>
        <end position="133"/>
    </location>
</feature>
<reference evidence="10" key="1">
    <citation type="submission" date="2020-10" db="EMBL/GenBank/DDBJ databases">
        <authorList>
            <person name="Gilroy R."/>
        </authorList>
    </citation>
    <scope>NUCLEOTIDE SEQUENCE</scope>
    <source>
        <strain evidence="10">ChiHjej10B9-9673</strain>
    </source>
</reference>